<dbReference type="OrthoDB" id="2201445at2759"/>
<gene>
    <name evidence="1" type="ORF">BCR42DRAFT_162408</name>
</gene>
<accession>A0A1X2ITH8</accession>
<name>A0A1X2ITH8_9FUNG</name>
<reference evidence="1 2" key="1">
    <citation type="submission" date="2016-07" db="EMBL/GenBank/DDBJ databases">
        <title>Pervasive Adenine N6-methylation of Active Genes in Fungi.</title>
        <authorList>
            <consortium name="DOE Joint Genome Institute"/>
            <person name="Mondo S.J."/>
            <person name="Dannebaum R.O."/>
            <person name="Kuo R.C."/>
            <person name="Labutti K."/>
            <person name="Haridas S."/>
            <person name="Kuo A."/>
            <person name="Salamov A."/>
            <person name="Ahrendt S.R."/>
            <person name="Lipzen A."/>
            <person name="Sullivan W."/>
            <person name="Andreopoulos W.B."/>
            <person name="Clum A."/>
            <person name="Lindquist E."/>
            <person name="Daum C."/>
            <person name="Ramamoorthy G.K."/>
            <person name="Gryganskyi A."/>
            <person name="Culley D."/>
            <person name="Magnuson J.K."/>
            <person name="James T.Y."/>
            <person name="O'Malley M.A."/>
            <person name="Stajich J.E."/>
            <person name="Spatafora J.W."/>
            <person name="Visel A."/>
            <person name="Grigoriev I.V."/>
        </authorList>
    </citation>
    <scope>NUCLEOTIDE SEQUENCE [LARGE SCALE GENOMIC DNA]</scope>
    <source>
        <strain evidence="1 2">NRRL 1336</strain>
    </source>
</reference>
<proteinExistence type="predicted"/>
<dbReference type="Proteomes" id="UP000193560">
    <property type="component" value="Unassembled WGS sequence"/>
</dbReference>
<evidence type="ECO:0000313" key="1">
    <source>
        <dbReference type="EMBL" id="ORZ22099.1"/>
    </source>
</evidence>
<keyword evidence="2" id="KW-1185">Reference proteome</keyword>
<evidence type="ECO:0000313" key="2">
    <source>
        <dbReference type="Proteomes" id="UP000193560"/>
    </source>
</evidence>
<sequence length="69" mass="7951">MCRRVTCTECGKETWAGKKYIVTQNEWNVSHMCFYGILGCGQHIKEALAGLKEEEICHCKEEQAKQKKD</sequence>
<comment type="caution">
    <text evidence="1">The sequence shown here is derived from an EMBL/GenBank/DDBJ whole genome shotgun (WGS) entry which is preliminary data.</text>
</comment>
<organism evidence="1 2">
    <name type="scientific">Absidia repens</name>
    <dbReference type="NCBI Taxonomy" id="90262"/>
    <lineage>
        <taxon>Eukaryota</taxon>
        <taxon>Fungi</taxon>
        <taxon>Fungi incertae sedis</taxon>
        <taxon>Mucoromycota</taxon>
        <taxon>Mucoromycotina</taxon>
        <taxon>Mucoromycetes</taxon>
        <taxon>Mucorales</taxon>
        <taxon>Cunninghamellaceae</taxon>
        <taxon>Absidia</taxon>
    </lineage>
</organism>
<dbReference type="AlphaFoldDB" id="A0A1X2ITH8"/>
<protein>
    <submittedName>
        <fullName evidence="1">Uncharacterized protein</fullName>
    </submittedName>
</protein>
<dbReference type="EMBL" id="MCGE01000004">
    <property type="protein sequence ID" value="ORZ22099.1"/>
    <property type="molecule type" value="Genomic_DNA"/>
</dbReference>